<reference evidence="2" key="1">
    <citation type="submission" date="2020-09" db="EMBL/GenBank/DDBJ databases">
        <title>Whole genome shotgun sequence of Streptomyces xanthophaeus NBRC 12829.</title>
        <authorList>
            <person name="Komaki H."/>
            <person name="Tamura T."/>
        </authorList>
    </citation>
    <scope>NUCLEOTIDE SEQUENCE</scope>
    <source>
        <strain evidence="2">NBRC 12829</strain>
    </source>
</reference>
<evidence type="ECO:0000313" key="3">
    <source>
        <dbReference type="Proteomes" id="UP000600026"/>
    </source>
</evidence>
<sequence>MSKSTSSTEKSGLLRQLLRDAAPYALRGAAFKLGAAAVTLLILWIQAM</sequence>
<dbReference type="RefSeq" id="WP_157853205.1">
    <property type="nucleotide sequence ID" value="NZ_BNEE01000004.1"/>
</dbReference>
<dbReference type="Proteomes" id="UP000600026">
    <property type="component" value="Unassembled WGS sequence"/>
</dbReference>
<keyword evidence="1" id="KW-1133">Transmembrane helix</keyword>
<name>A0A919GTZ7_9ACTN</name>
<dbReference type="EMBL" id="BNEE01000004">
    <property type="protein sequence ID" value="GHI84145.1"/>
    <property type="molecule type" value="Genomic_DNA"/>
</dbReference>
<organism evidence="2 3">
    <name type="scientific">Streptomyces xanthophaeus</name>
    <dbReference type="NCBI Taxonomy" id="67385"/>
    <lineage>
        <taxon>Bacteria</taxon>
        <taxon>Bacillati</taxon>
        <taxon>Actinomycetota</taxon>
        <taxon>Actinomycetes</taxon>
        <taxon>Kitasatosporales</taxon>
        <taxon>Streptomycetaceae</taxon>
        <taxon>Streptomyces</taxon>
    </lineage>
</organism>
<protein>
    <submittedName>
        <fullName evidence="2">Uncharacterized protein</fullName>
    </submittedName>
</protein>
<keyword evidence="1" id="KW-0812">Transmembrane</keyword>
<keyword evidence="3" id="KW-1185">Reference proteome</keyword>
<evidence type="ECO:0000256" key="1">
    <source>
        <dbReference type="SAM" id="Phobius"/>
    </source>
</evidence>
<feature type="transmembrane region" description="Helical" evidence="1">
    <location>
        <begin position="21"/>
        <end position="45"/>
    </location>
</feature>
<dbReference type="AlphaFoldDB" id="A0A919GTZ7"/>
<accession>A0A919GTZ7</accession>
<gene>
    <name evidence="2" type="ORF">Sxan_15090</name>
</gene>
<comment type="caution">
    <text evidence="2">The sequence shown here is derived from an EMBL/GenBank/DDBJ whole genome shotgun (WGS) entry which is preliminary data.</text>
</comment>
<keyword evidence="1" id="KW-0472">Membrane</keyword>
<proteinExistence type="predicted"/>
<evidence type="ECO:0000313" key="2">
    <source>
        <dbReference type="EMBL" id="GHI84145.1"/>
    </source>
</evidence>